<dbReference type="SUPFAM" id="SSF117281">
    <property type="entry name" value="Kelch motif"/>
    <property type="match status" value="1"/>
</dbReference>
<evidence type="ECO:0000313" key="1">
    <source>
        <dbReference type="EMBL" id="QEL20117.1"/>
    </source>
</evidence>
<sequence>MSLDNSHSTDRRAFLACGPAIAVGSVFARSSSAADTPNEKLDSKDAVLKKLASLEANHAVLLGKAVVVGEFNDTARKYELHKTGPRGRDFTNKVCWAPDRKRALFCGANHAVPHRLNDVWEFDLPSLTWSMLYAPDLPRGYADLGKDTSDVEFRDGLLMTKRGGPAVIAHTWWGLTYDPRHKTLLFMNTWVTEQKKAVQALGGDPAELYTGPPLWAFYPTTRTRKPFKAVKPYPVAIFGGMLEYIPDLGGSIWHTNNWQMHGTWLHDYEKDAWKDLKANGGEAVFEKASPEPEQIGYYDPKRKIIVVHRHYATHHFDPAKLEWKAVRAGNKDDGRTPYGHDARSVFYHDPVSGHGLLAQFETNTLWVYDPDAVTWTKLTPAGDPMPTGGKRLAYVDPIANVLVVMDGVTIWAYRYKAA</sequence>
<gene>
    <name evidence="1" type="ORF">PX52LOC_07205</name>
</gene>
<dbReference type="KEGG" id="lrs:PX52LOC_07205"/>
<dbReference type="AlphaFoldDB" id="A0A5C1APP0"/>
<proteinExistence type="predicted"/>
<dbReference type="InterPro" id="IPR015915">
    <property type="entry name" value="Kelch-typ_b-propeller"/>
</dbReference>
<organism evidence="1 2">
    <name type="scientific">Limnoglobus roseus</name>
    <dbReference type="NCBI Taxonomy" id="2598579"/>
    <lineage>
        <taxon>Bacteria</taxon>
        <taxon>Pseudomonadati</taxon>
        <taxon>Planctomycetota</taxon>
        <taxon>Planctomycetia</taxon>
        <taxon>Gemmatales</taxon>
        <taxon>Gemmataceae</taxon>
        <taxon>Limnoglobus</taxon>
    </lineage>
</organism>
<evidence type="ECO:0000313" key="2">
    <source>
        <dbReference type="Proteomes" id="UP000324974"/>
    </source>
</evidence>
<reference evidence="2" key="1">
    <citation type="submission" date="2019-08" db="EMBL/GenBank/DDBJ databases">
        <title>Limnoglobus roseus gen. nov., sp. nov., a novel freshwater planctomycete with a giant genome from the family Gemmataceae.</title>
        <authorList>
            <person name="Kulichevskaya I.S."/>
            <person name="Naumoff D.G."/>
            <person name="Miroshnikov K."/>
            <person name="Ivanova A."/>
            <person name="Philippov D.A."/>
            <person name="Hakobyan A."/>
            <person name="Rijpstra I.C."/>
            <person name="Sinninghe Damste J.S."/>
            <person name="Liesack W."/>
            <person name="Dedysh S.N."/>
        </authorList>
    </citation>
    <scope>NUCLEOTIDE SEQUENCE [LARGE SCALE GENOMIC DNA]</scope>
    <source>
        <strain evidence="2">PX52</strain>
    </source>
</reference>
<protein>
    <submittedName>
        <fullName evidence="1">Uncharacterized protein</fullName>
    </submittedName>
</protein>
<name>A0A5C1APP0_9BACT</name>
<dbReference type="EMBL" id="CP042425">
    <property type="protein sequence ID" value="QEL20117.1"/>
    <property type="molecule type" value="Genomic_DNA"/>
</dbReference>
<dbReference type="Proteomes" id="UP000324974">
    <property type="component" value="Chromosome"/>
</dbReference>
<accession>A0A5C1APP0</accession>
<keyword evidence="2" id="KW-1185">Reference proteome</keyword>